<feature type="compositionally biased region" description="Polar residues" evidence="3">
    <location>
        <begin position="96"/>
        <end position="118"/>
    </location>
</feature>
<dbReference type="SUPFAM" id="SSF54160">
    <property type="entry name" value="Chromo domain-like"/>
    <property type="match status" value="2"/>
</dbReference>
<dbReference type="InterPro" id="IPR023779">
    <property type="entry name" value="Chromodomain_CS"/>
</dbReference>
<dbReference type="GO" id="GO:0005634">
    <property type="term" value="C:nucleus"/>
    <property type="evidence" value="ECO:0007669"/>
    <property type="project" value="UniProtKB-SubCell"/>
</dbReference>
<gene>
    <name evidence="5" type="ORF">FMOSSE_LOCUS1497</name>
</gene>
<protein>
    <submittedName>
        <fullName evidence="5">7910_t:CDS:1</fullName>
    </submittedName>
</protein>
<dbReference type="PANTHER" id="PTHR22812">
    <property type="entry name" value="CHROMOBOX PROTEIN"/>
    <property type="match status" value="1"/>
</dbReference>
<dbReference type="Pfam" id="PF01393">
    <property type="entry name" value="Chromo_shadow"/>
    <property type="match status" value="1"/>
</dbReference>
<proteinExistence type="predicted"/>
<evidence type="ECO:0000313" key="5">
    <source>
        <dbReference type="EMBL" id="CAG8450760.1"/>
    </source>
</evidence>
<dbReference type="SMART" id="SM00300">
    <property type="entry name" value="ChSh"/>
    <property type="match status" value="1"/>
</dbReference>
<dbReference type="Pfam" id="PF00385">
    <property type="entry name" value="Chromo"/>
    <property type="match status" value="1"/>
</dbReference>
<evidence type="ECO:0000256" key="2">
    <source>
        <dbReference type="ARBA" id="ARBA00023242"/>
    </source>
</evidence>
<dbReference type="GO" id="GO:0000792">
    <property type="term" value="C:heterochromatin"/>
    <property type="evidence" value="ECO:0007669"/>
    <property type="project" value="UniProtKB-ARBA"/>
</dbReference>
<dbReference type="EMBL" id="CAJVPP010000171">
    <property type="protein sequence ID" value="CAG8450760.1"/>
    <property type="molecule type" value="Genomic_DNA"/>
</dbReference>
<reference evidence="5" key="1">
    <citation type="submission" date="2021-06" db="EMBL/GenBank/DDBJ databases">
        <authorList>
            <person name="Kallberg Y."/>
            <person name="Tangrot J."/>
            <person name="Rosling A."/>
        </authorList>
    </citation>
    <scope>NUCLEOTIDE SEQUENCE</scope>
    <source>
        <strain evidence="5">87-6 pot B 2015</strain>
    </source>
</reference>
<evidence type="ECO:0000313" key="6">
    <source>
        <dbReference type="Proteomes" id="UP000789375"/>
    </source>
</evidence>
<organism evidence="5 6">
    <name type="scientific">Funneliformis mosseae</name>
    <name type="common">Endomycorrhizal fungus</name>
    <name type="synonym">Glomus mosseae</name>
    <dbReference type="NCBI Taxonomy" id="27381"/>
    <lineage>
        <taxon>Eukaryota</taxon>
        <taxon>Fungi</taxon>
        <taxon>Fungi incertae sedis</taxon>
        <taxon>Mucoromycota</taxon>
        <taxon>Glomeromycotina</taxon>
        <taxon>Glomeromycetes</taxon>
        <taxon>Glomerales</taxon>
        <taxon>Glomeraceae</taxon>
        <taxon>Funneliformis</taxon>
    </lineage>
</organism>
<keyword evidence="6" id="KW-1185">Reference proteome</keyword>
<feature type="region of interest" description="Disordered" evidence="3">
    <location>
        <begin position="92"/>
        <end position="123"/>
    </location>
</feature>
<feature type="region of interest" description="Disordered" evidence="3">
    <location>
        <begin position="1"/>
        <end position="28"/>
    </location>
</feature>
<name>A0A9N8VH88_FUNMO</name>
<dbReference type="InterPro" id="IPR016197">
    <property type="entry name" value="Chromo-like_dom_sf"/>
</dbReference>
<evidence type="ECO:0000259" key="4">
    <source>
        <dbReference type="PROSITE" id="PS50013"/>
    </source>
</evidence>
<dbReference type="Proteomes" id="UP000789375">
    <property type="component" value="Unassembled WGS sequence"/>
</dbReference>
<dbReference type="PROSITE" id="PS00598">
    <property type="entry name" value="CHROMO_1"/>
    <property type="match status" value="1"/>
</dbReference>
<accession>A0A9N8VH88</accession>
<dbReference type="Gene3D" id="2.40.50.40">
    <property type="match status" value="2"/>
</dbReference>
<dbReference type="SMART" id="SM00298">
    <property type="entry name" value="CHROMO"/>
    <property type="match status" value="1"/>
</dbReference>
<comment type="subcellular location">
    <subcellularLocation>
        <location evidence="1">Nucleus</location>
    </subcellularLocation>
</comment>
<dbReference type="AlphaFoldDB" id="A0A9N8VH88"/>
<feature type="domain" description="Chromo" evidence="4">
    <location>
        <begin position="34"/>
        <end position="93"/>
    </location>
</feature>
<dbReference type="PROSITE" id="PS50013">
    <property type="entry name" value="CHROMO_2"/>
    <property type="match status" value="1"/>
</dbReference>
<evidence type="ECO:0000256" key="3">
    <source>
        <dbReference type="SAM" id="MobiDB-lite"/>
    </source>
</evidence>
<dbReference type="InterPro" id="IPR008251">
    <property type="entry name" value="Chromo_shadow_dom"/>
</dbReference>
<keyword evidence="2" id="KW-0539">Nucleus</keyword>
<dbReference type="InterPro" id="IPR000953">
    <property type="entry name" value="Chromo/chromo_shadow_dom"/>
</dbReference>
<evidence type="ECO:0000256" key="1">
    <source>
        <dbReference type="ARBA" id="ARBA00004123"/>
    </source>
</evidence>
<dbReference type="InterPro" id="IPR051219">
    <property type="entry name" value="Heterochromatin_chromo-domain"/>
</dbReference>
<feature type="compositionally biased region" description="Polar residues" evidence="3">
    <location>
        <begin position="10"/>
        <end position="28"/>
    </location>
</feature>
<dbReference type="CDD" id="cd00024">
    <property type="entry name" value="CD_CSD"/>
    <property type="match status" value="1"/>
</dbReference>
<sequence>MSIKEHLPISTFTNNRDESIQNGVNESDGSNLDFEVESIIDHCVRSNDGVEYLLKWKGFSENENSWVSEEDMNAPVLTRMYWSNKDISKIRGSPNRDCQSQESGSGVTRTIQEANGSNVKDDDIHMINGDDTDGSCEININEIPKWLKIIDEDCENTNYYFKPNDHGSWENHATILNIVRETDAGDNYVHIKWPDGTDSYFITSEVYQKCPLKMIQFYERHLVFNV</sequence>
<dbReference type="InterPro" id="IPR023780">
    <property type="entry name" value="Chromo_domain"/>
</dbReference>
<comment type="caution">
    <text evidence="5">The sequence shown here is derived from an EMBL/GenBank/DDBJ whole genome shotgun (WGS) entry which is preliminary data.</text>
</comment>